<dbReference type="PRINTS" id="PR01036">
    <property type="entry name" value="TCRTETB"/>
</dbReference>
<dbReference type="PROSITE" id="PS50850">
    <property type="entry name" value="MFS"/>
    <property type="match status" value="1"/>
</dbReference>
<organism evidence="8 9">
    <name type="scientific">Bacillus rhizoplanae</name>
    <dbReference type="NCBI Taxonomy" id="2880966"/>
    <lineage>
        <taxon>Bacteria</taxon>
        <taxon>Bacillati</taxon>
        <taxon>Bacillota</taxon>
        <taxon>Bacilli</taxon>
        <taxon>Bacillales</taxon>
        <taxon>Bacillaceae</taxon>
        <taxon>Bacillus</taxon>
    </lineage>
</organism>
<comment type="caution">
    <text evidence="8">The sequence shown here is derived from an EMBL/GenBank/DDBJ whole genome shotgun (WGS) entry which is preliminary data.</text>
</comment>
<dbReference type="InterPro" id="IPR020846">
    <property type="entry name" value="MFS_dom"/>
</dbReference>
<feature type="transmembrane region" description="Helical" evidence="6">
    <location>
        <begin position="350"/>
        <end position="372"/>
    </location>
</feature>
<proteinExistence type="predicted"/>
<dbReference type="RefSeq" id="WP_230573617.1">
    <property type="nucleotide sequence ID" value="NZ_CAKJTI010000002.1"/>
</dbReference>
<dbReference type="Gene3D" id="1.20.1250.20">
    <property type="entry name" value="MFS general substrate transporter like domains"/>
    <property type="match status" value="1"/>
</dbReference>
<keyword evidence="4 6" id="KW-1133">Transmembrane helix</keyword>
<dbReference type="Gene3D" id="1.20.1720.10">
    <property type="entry name" value="Multidrug resistance protein D"/>
    <property type="match status" value="1"/>
</dbReference>
<dbReference type="PANTHER" id="PTHR23501:SF191">
    <property type="entry name" value="VACUOLAR BASIC AMINO ACID TRANSPORTER 4"/>
    <property type="match status" value="1"/>
</dbReference>
<dbReference type="CDD" id="cd17502">
    <property type="entry name" value="MFS_Azr1_MDR_like"/>
    <property type="match status" value="1"/>
</dbReference>
<evidence type="ECO:0000313" key="8">
    <source>
        <dbReference type="EMBL" id="CAG9611303.1"/>
    </source>
</evidence>
<reference evidence="8 9" key="1">
    <citation type="submission" date="2021-10" db="EMBL/GenBank/DDBJ databases">
        <authorList>
            <person name="Criscuolo A."/>
        </authorList>
    </citation>
    <scope>NUCLEOTIDE SEQUENCE [LARGE SCALE GENOMIC DNA]</scope>
    <source>
        <strain evidence="9">CIP 111899</strain>
    </source>
</reference>
<feature type="transmembrane region" description="Helical" evidence="6">
    <location>
        <begin position="39"/>
        <end position="58"/>
    </location>
</feature>
<feature type="transmembrane region" description="Helical" evidence="6">
    <location>
        <begin position="445"/>
        <end position="465"/>
    </location>
</feature>
<evidence type="ECO:0000256" key="2">
    <source>
        <dbReference type="ARBA" id="ARBA00022448"/>
    </source>
</evidence>
<dbReference type="Pfam" id="PF07690">
    <property type="entry name" value="MFS_1"/>
    <property type="match status" value="1"/>
</dbReference>
<feature type="transmembrane region" description="Helical" evidence="6">
    <location>
        <begin position="157"/>
        <end position="178"/>
    </location>
</feature>
<keyword evidence="5 6" id="KW-0472">Membrane</keyword>
<evidence type="ECO:0000256" key="3">
    <source>
        <dbReference type="ARBA" id="ARBA00022692"/>
    </source>
</evidence>
<feature type="transmembrane region" description="Helical" evidence="6">
    <location>
        <begin position="295"/>
        <end position="318"/>
    </location>
</feature>
<evidence type="ECO:0000256" key="6">
    <source>
        <dbReference type="SAM" id="Phobius"/>
    </source>
</evidence>
<feature type="transmembrane region" description="Helical" evidence="6">
    <location>
        <begin position="325"/>
        <end position="344"/>
    </location>
</feature>
<keyword evidence="2" id="KW-0813">Transport</keyword>
<evidence type="ECO:0000259" key="7">
    <source>
        <dbReference type="PROSITE" id="PS50850"/>
    </source>
</evidence>
<gene>
    <name evidence="8" type="primary">bmr3_2</name>
    <name evidence="8" type="ORF">BACCIP111899_00475</name>
</gene>
<feature type="transmembrane region" description="Helical" evidence="6">
    <location>
        <begin position="392"/>
        <end position="413"/>
    </location>
</feature>
<feature type="transmembrane region" description="Helical" evidence="6">
    <location>
        <begin position="132"/>
        <end position="151"/>
    </location>
</feature>
<evidence type="ECO:0000256" key="1">
    <source>
        <dbReference type="ARBA" id="ARBA00004651"/>
    </source>
</evidence>
<feature type="transmembrane region" description="Helical" evidence="6">
    <location>
        <begin position="221"/>
        <end position="240"/>
    </location>
</feature>
<dbReference type="SUPFAM" id="SSF103473">
    <property type="entry name" value="MFS general substrate transporter"/>
    <property type="match status" value="1"/>
</dbReference>
<dbReference type="PANTHER" id="PTHR23501">
    <property type="entry name" value="MAJOR FACILITATOR SUPERFAMILY"/>
    <property type="match status" value="1"/>
</dbReference>
<evidence type="ECO:0000256" key="5">
    <source>
        <dbReference type="ARBA" id="ARBA00023136"/>
    </source>
</evidence>
<dbReference type="InterPro" id="IPR036259">
    <property type="entry name" value="MFS_trans_sf"/>
</dbReference>
<sequence>MRKKVMISLMLMTFLSAVEGTIVSTAVPRITSELSGVELVSWVYAIYMLATAVSTPIYGKLADLFGRKKVLLIGATIFLIGSTLCGLATTMEQLILFRALQGLGAGAVMPITMTIIGDLYSEAKDRAKAQGWMSAVWGVSGVIGPLVGGFLVDSLSWRYIFFINIPFGILACAMIAISYKESITPAKQHIDYPGAVIFSLSTIALLYALLTGSQHQNWGDITIIGLLLFAIVAFIIFLLVEKKSPEPLIPLDLFSNRTVSIVNALTLIAGGMIISITMYLPIWTQGVLGKNATEAGLILMPIPVLWTVGAMLSGNLVGRLQTKQIILLGGSILSVSTFLLFTLSTHSHPALIYIAMGMFGLGMGLVTPIYMVTIQASVPANKRGTAVGLNTFINTFSQTLGSAVFGTIFNIMIHSAGEGNVNLVTSEHGSTATGSQEVLASSVHIIFSGTFILAVISLLISWFFLKQNQEGAAVPKQKAVNK</sequence>
<name>A0ABN7ZVN0_9BACI</name>
<dbReference type="InterPro" id="IPR011701">
    <property type="entry name" value="MFS"/>
</dbReference>
<keyword evidence="3 6" id="KW-0812">Transmembrane</keyword>
<dbReference type="Proteomes" id="UP000789423">
    <property type="component" value="Unassembled WGS sequence"/>
</dbReference>
<feature type="transmembrane region" description="Helical" evidence="6">
    <location>
        <begin position="261"/>
        <end position="283"/>
    </location>
</feature>
<protein>
    <submittedName>
        <fullName evidence="8">Multidrug resistance protein 3</fullName>
    </submittedName>
</protein>
<feature type="transmembrane region" description="Helical" evidence="6">
    <location>
        <begin position="190"/>
        <end position="209"/>
    </location>
</feature>
<evidence type="ECO:0000313" key="9">
    <source>
        <dbReference type="Proteomes" id="UP000789423"/>
    </source>
</evidence>
<accession>A0ABN7ZVN0</accession>
<feature type="domain" description="Major facilitator superfamily (MFS) profile" evidence="7">
    <location>
        <begin position="5"/>
        <end position="469"/>
    </location>
</feature>
<comment type="subcellular location">
    <subcellularLocation>
        <location evidence="1">Cell membrane</location>
        <topology evidence="1">Multi-pass membrane protein</topology>
    </subcellularLocation>
</comment>
<feature type="transmembrane region" description="Helical" evidence="6">
    <location>
        <begin position="70"/>
        <end position="89"/>
    </location>
</feature>
<keyword evidence="9" id="KW-1185">Reference proteome</keyword>
<evidence type="ECO:0000256" key="4">
    <source>
        <dbReference type="ARBA" id="ARBA00022989"/>
    </source>
</evidence>
<dbReference type="EMBL" id="CAKJTI010000002">
    <property type="protein sequence ID" value="CAG9611303.1"/>
    <property type="molecule type" value="Genomic_DNA"/>
</dbReference>
<feature type="transmembrane region" description="Helical" evidence="6">
    <location>
        <begin position="95"/>
        <end position="120"/>
    </location>
</feature>